<proteinExistence type="predicted"/>
<protein>
    <submittedName>
        <fullName evidence="3">Uncharacterized protein</fullName>
    </submittedName>
</protein>
<dbReference type="InterPro" id="IPR011050">
    <property type="entry name" value="Pectin_lyase_fold/virulence"/>
</dbReference>
<evidence type="ECO:0000256" key="2">
    <source>
        <dbReference type="SAM" id="SignalP"/>
    </source>
</evidence>
<dbReference type="OrthoDB" id="3333873at2"/>
<gene>
    <name evidence="3" type="ORF">E1261_29340</name>
</gene>
<dbReference type="Gene3D" id="2.160.20.10">
    <property type="entry name" value="Single-stranded right-handed beta-helix, Pectin lyase-like"/>
    <property type="match status" value="1"/>
</dbReference>
<evidence type="ECO:0000313" key="4">
    <source>
        <dbReference type="Proteomes" id="UP000295075"/>
    </source>
</evidence>
<dbReference type="InterPro" id="IPR006626">
    <property type="entry name" value="PbH1"/>
</dbReference>
<evidence type="ECO:0000256" key="1">
    <source>
        <dbReference type="SAM" id="MobiDB-lite"/>
    </source>
</evidence>
<dbReference type="AlphaFoldDB" id="A0A4R4PLR6"/>
<feature type="compositionally biased region" description="Polar residues" evidence="1">
    <location>
        <begin position="46"/>
        <end position="56"/>
    </location>
</feature>
<dbReference type="EMBL" id="SMKA01000173">
    <property type="protein sequence ID" value="TDC23077.1"/>
    <property type="molecule type" value="Genomic_DNA"/>
</dbReference>
<dbReference type="InterPro" id="IPR012334">
    <property type="entry name" value="Pectin_lyas_fold"/>
</dbReference>
<dbReference type="SUPFAM" id="SSF51126">
    <property type="entry name" value="Pectin lyase-like"/>
    <property type="match status" value="1"/>
</dbReference>
<dbReference type="InterPro" id="IPR008979">
    <property type="entry name" value="Galactose-bd-like_sf"/>
</dbReference>
<feature type="signal peptide" evidence="2">
    <location>
        <begin position="1"/>
        <end position="25"/>
    </location>
</feature>
<dbReference type="Proteomes" id="UP000295075">
    <property type="component" value="Unassembled WGS sequence"/>
</dbReference>
<comment type="caution">
    <text evidence="3">The sequence shown here is derived from an EMBL/GenBank/DDBJ whole genome shotgun (WGS) entry which is preliminary data.</text>
</comment>
<feature type="compositionally biased region" description="Low complexity" evidence="1">
    <location>
        <begin position="35"/>
        <end position="45"/>
    </location>
</feature>
<dbReference type="SMART" id="SM00710">
    <property type="entry name" value="PbH1"/>
    <property type="match status" value="8"/>
</dbReference>
<dbReference type="RefSeq" id="WP_132412194.1">
    <property type="nucleotide sequence ID" value="NZ_SMKA01000173.1"/>
</dbReference>
<keyword evidence="4" id="KW-1185">Reference proteome</keyword>
<organism evidence="3 4">
    <name type="scientific">Kribbella albertanoniae</name>
    <dbReference type="NCBI Taxonomy" id="1266829"/>
    <lineage>
        <taxon>Bacteria</taxon>
        <taxon>Bacillati</taxon>
        <taxon>Actinomycetota</taxon>
        <taxon>Actinomycetes</taxon>
        <taxon>Propionibacteriales</taxon>
        <taxon>Kribbellaceae</taxon>
        <taxon>Kribbella</taxon>
    </lineage>
</organism>
<dbReference type="Gene3D" id="2.60.120.260">
    <property type="entry name" value="Galactose-binding domain-like"/>
    <property type="match status" value="1"/>
</dbReference>
<feature type="region of interest" description="Disordered" evidence="1">
    <location>
        <begin position="34"/>
        <end position="56"/>
    </location>
</feature>
<feature type="chain" id="PRO_5020315491" evidence="2">
    <location>
        <begin position="26"/>
        <end position="679"/>
    </location>
</feature>
<sequence>MRRLSVVLGVALTMIGATLAGEASAQAGPTTYFVDSNGGSDSNDGTSESAPWQSLDKVNTTTFAPGDTIRFRSGGTWNGQLWPKGAGIDALHIAIDKYGTGAKPRIKGGGNKQGAVHLLNQPYWEIRNLEVTNNRGDASRDELVGIKVHNKSGGPLNGVLIADNTVHDVRGLQSGFYGRNAGIAVVSDMNGSRWDGVVIERNDISVVDRIGIFVGPAYQEGGSPHWQTLPHTSDVLIQDNIVDDSGGDGILNFITSRTVVQRNVVSNSGGRAHNFDSGHTDYRNQASAGIWSAISENTLIQFNEVYNNRGRFDGQGYDIDLGSHSTYVQYNYSHNNSGGFLLLCEIPDRGVDINDARIRFNISQNDGSGIALCSNDYPKGPDHTDIMNNTLYFGPGSSAPVMLRYDHQTALRQAFVYNNIFYTLGDNSYPSLPATTFDYNTFYGKHHASEPGDAHKQTTDPQLVRPGSGYLGRDTVDGYQLVAGSPAIGSGTDTGMLGSSDYWGNPVGSGAPSRGAYNGPGVAAATANYAFNADVTSSSSVECCAFFRPKLVDGSRNSISTESAGFSSDVGNFSPHEEWVTLRLPERKTFSKVTLYPRNDPGAVGRGFPQHFHIQVWNGEEWLTRRTVSDAGSPSEPQTYSWGHSDITDRIRIITAGSDGLQLTSEGYLLQLAEVEVTP</sequence>
<reference evidence="3 4" key="1">
    <citation type="submission" date="2019-03" db="EMBL/GenBank/DDBJ databases">
        <title>Draft genome sequences of novel Actinobacteria.</title>
        <authorList>
            <person name="Sahin N."/>
            <person name="Ay H."/>
            <person name="Saygin H."/>
        </authorList>
    </citation>
    <scope>NUCLEOTIDE SEQUENCE [LARGE SCALE GENOMIC DNA]</scope>
    <source>
        <strain evidence="3 4">JCM 30547</strain>
    </source>
</reference>
<evidence type="ECO:0000313" key="3">
    <source>
        <dbReference type="EMBL" id="TDC23077.1"/>
    </source>
</evidence>
<keyword evidence="2" id="KW-0732">Signal</keyword>
<accession>A0A4R4PLR6</accession>
<name>A0A4R4PLR6_9ACTN</name>
<dbReference type="SUPFAM" id="SSF49785">
    <property type="entry name" value="Galactose-binding domain-like"/>
    <property type="match status" value="1"/>
</dbReference>